<dbReference type="Gene3D" id="1.10.510.10">
    <property type="entry name" value="Transferase(Phosphotransferase) domain 1"/>
    <property type="match status" value="1"/>
</dbReference>
<keyword evidence="5 12" id="KW-0732">Signal</keyword>
<dbReference type="InterPro" id="IPR024788">
    <property type="entry name" value="Malectin-like_Carb-bd_dom"/>
</dbReference>
<evidence type="ECO:0000256" key="7">
    <source>
        <dbReference type="ARBA" id="ARBA00022840"/>
    </source>
</evidence>
<evidence type="ECO:0000259" key="13">
    <source>
        <dbReference type="Pfam" id="PF12819"/>
    </source>
</evidence>
<keyword evidence="8 11" id="KW-1133">Transmembrane helix</keyword>
<evidence type="ECO:0000256" key="4">
    <source>
        <dbReference type="ARBA" id="ARBA00022692"/>
    </source>
</evidence>
<evidence type="ECO:0000256" key="9">
    <source>
        <dbReference type="ARBA" id="ARBA00023136"/>
    </source>
</evidence>
<keyword evidence="6" id="KW-0547">Nucleotide-binding</keyword>
<dbReference type="GO" id="GO:0004674">
    <property type="term" value="F:protein serine/threonine kinase activity"/>
    <property type="evidence" value="ECO:0007669"/>
    <property type="project" value="UniProtKB-KW"/>
</dbReference>
<dbReference type="FunFam" id="2.60.120.430:FF:000005">
    <property type="entry name" value="Putative receptor-like protein kinase"/>
    <property type="match status" value="1"/>
</dbReference>
<evidence type="ECO:0000256" key="5">
    <source>
        <dbReference type="ARBA" id="ARBA00022729"/>
    </source>
</evidence>
<keyword evidence="3" id="KW-0808">Transferase</keyword>
<organism evidence="14 15">
    <name type="scientific">Lactuca virosa</name>
    <dbReference type="NCBI Taxonomy" id="75947"/>
    <lineage>
        <taxon>Eukaryota</taxon>
        <taxon>Viridiplantae</taxon>
        <taxon>Streptophyta</taxon>
        <taxon>Embryophyta</taxon>
        <taxon>Tracheophyta</taxon>
        <taxon>Spermatophyta</taxon>
        <taxon>Magnoliopsida</taxon>
        <taxon>eudicotyledons</taxon>
        <taxon>Gunneridae</taxon>
        <taxon>Pentapetalae</taxon>
        <taxon>asterids</taxon>
        <taxon>campanulids</taxon>
        <taxon>Asterales</taxon>
        <taxon>Asteraceae</taxon>
        <taxon>Cichorioideae</taxon>
        <taxon>Cichorieae</taxon>
        <taxon>Lactucinae</taxon>
        <taxon>Lactuca</taxon>
    </lineage>
</organism>
<protein>
    <recommendedName>
        <fullName evidence="13">Malectin-like domain-containing protein</fullName>
    </recommendedName>
</protein>
<reference evidence="14 15" key="1">
    <citation type="submission" date="2022-01" db="EMBL/GenBank/DDBJ databases">
        <authorList>
            <person name="Xiong W."/>
            <person name="Schranz E."/>
        </authorList>
    </citation>
    <scope>NUCLEOTIDE SEQUENCE [LARGE SCALE GENOMIC DNA]</scope>
</reference>
<evidence type="ECO:0000256" key="1">
    <source>
        <dbReference type="ARBA" id="ARBA00004479"/>
    </source>
</evidence>
<keyword evidence="4 11" id="KW-0812">Transmembrane</keyword>
<keyword evidence="15" id="KW-1185">Reference proteome</keyword>
<dbReference type="EMBL" id="CAKMRJ010001112">
    <property type="protein sequence ID" value="CAH1422452.1"/>
    <property type="molecule type" value="Genomic_DNA"/>
</dbReference>
<evidence type="ECO:0000256" key="6">
    <source>
        <dbReference type="ARBA" id="ARBA00022741"/>
    </source>
</evidence>
<dbReference type="PANTHER" id="PTHR34590:SF10">
    <property type="entry name" value="RECEPTOR-LIKE PROTEIN KINASE HERK 1"/>
    <property type="match status" value="1"/>
</dbReference>
<dbReference type="GO" id="GO:0004714">
    <property type="term" value="F:transmembrane receptor protein tyrosine kinase activity"/>
    <property type="evidence" value="ECO:0007669"/>
    <property type="project" value="InterPro"/>
</dbReference>
<evidence type="ECO:0000256" key="11">
    <source>
        <dbReference type="SAM" id="Phobius"/>
    </source>
</evidence>
<evidence type="ECO:0000256" key="3">
    <source>
        <dbReference type="ARBA" id="ARBA00022679"/>
    </source>
</evidence>
<dbReference type="FunFam" id="2.60.120.430:FF:000001">
    <property type="entry name" value="Receptor-like protein kinase FERONIA"/>
    <property type="match status" value="1"/>
</dbReference>
<feature type="signal peptide" evidence="12">
    <location>
        <begin position="1"/>
        <end position="26"/>
    </location>
</feature>
<evidence type="ECO:0000256" key="2">
    <source>
        <dbReference type="ARBA" id="ARBA00022527"/>
    </source>
</evidence>
<feature type="domain" description="Malectin-like" evidence="13">
    <location>
        <begin position="36"/>
        <end position="391"/>
    </location>
</feature>
<dbReference type="Pfam" id="PF12819">
    <property type="entry name" value="Malectin_like"/>
    <property type="match status" value="1"/>
</dbReference>
<dbReference type="GO" id="GO:0016020">
    <property type="term" value="C:membrane"/>
    <property type="evidence" value="ECO:0007669"/>
    <property type="project" value="UniProtKB-SubCell"/>
</dbReference>
<keyword evidence="9 11" id="KW-0472">Membrane</keyword>
<proteinExistence type="predicted"/>
<evidence type="ECO:0000256" key="8">
    <source>
        <dbReference type="ARBA" id="ARBA00022989"/>
    </source>
</evidence>
<comment type="caution">
    <text evidence="14">The sequence shown here is derived from an EMBL/GenBank/DDBJ whole genome shotgun (WGS) entry which is preliminary data.</text>
</comment>
<sequence length="625" mass="68545">MGGGRKLSASFLSSLFIIFYFLSTNARFTPSDNYLIDCGSPQNTILDDGRTFKSDPQSVSYLSTDENIFATSNSIPENETLPLYRTARIFDSESVYRFLVFQPGRHFLRLYFYPLHHPSYNLTTAVFTVKTEGLVLLHDFSATKNSDSHFKEYLINVTSDDFSLVFSPLKKSFAFVNAIEFVSAPDELVPDSATIISPPGVFNGMSDYDLQIVHRVNVGGPMVSPKNDTLSRTWKSDSHGYMMFPKGDKLVSVDPSTITYPVGGATPLIAPNQVYSSAASMEESGVSNANFNLTWEMNVDSGFNYLIRLHFCDIVSTGMNTLYFNVYVNNMMGISGLDLSSLTSNLAVPYYKDFVVNASAVSNGLIRVQVGPSDLESAIPNAILNGLEIMKMRNAAGTLDGLFSSRRNSRGVSRTTTIAEAVGVGAAAIALLLLIFAFIRNKNKAKGWDQGGTSSKSWFLPLNASYCSTLLSSKSKSKNGPALDPALPREQVNLAEWAMAKQRKGVIEMIVDPKIVKTICSESLIKYVEAAEKCLAEYGVDRPSMGDVLWNLEFALQLQDASLQLDPPEEDDTCDAKTNKIVASEKSKKGDETNNDSDVSILINDDSGIVIGSPLFSKIEDFEGR</sequence>
<evidence type="ECO:0000313" key="15">
    <source>
        <dbReference type="Proteomes" id="UP001157418"/>
    </source>
</evidence>
<dbReference type="PANTHER" id="PTHR34590">
    <property type="entry name" value="OS03G0124300 PROTEIN-RELATED"/>
    <property type="match status" value="1"/>
</dbReference>
<evidence type="ECO:0000313" key="14">
    <source>
        <dbReference type="EMBL" id="CAH1422452.1"/>
    </source>
</evidence>
<gene>
    <name evidence="14" type="ORF">LVIROSA_LOCUS9781</name>
</gene>
<comment type="subcellular location">
    <subcellularLocation>
        <location evidence="1">Membrane</location>
        <topology evidence="1">Single-pass type I membrane protein</topology>
    </subcellularLocation>
</comment>
<feature type="chain" id="PRO_5043930753" description="Malectin-like domain-containing protein" evidence="12">
    <location>
        <begin position="27"/>
        <end position="625"/>
    </location>
</feature>
<evidence type="ECO:0000256" key="10">
    <source>
        <dbReference type="ARBA" id="ARBA00023180"/>
    </source>
</evidence>
<keyword evidence="2" id="KW-0723">Serine/threonine-protein kinase</keyword>
<keyword evidence="7" id="KW-0067">ATP-binding</keyword>
<dbReference type="GO" id="GO:0005524">
    <property type="term" value="F:ATP binding"/>
    <property type="evidence" value="ECO:0007669"/>
    <property type="project" value="UniProtKB-KW"/>
</dbReference>
<dbReference type="Proteomes" id="UP001157418">
    <property type="component" value="Unassembled WGS sequence"/>
</dbReference>
<keyword evidence="2" id="KW-0418">Kinase</keyword>
<keyword evidence="10" id="KW-0325">Glycoprotein</keyword>
<accession>A0AAU9M794</accession>
<dbReference type="Gene3D" id="2.60.120.430">
    <property type="entry name" value="Galactose-binding lectin"/>
    <property type="match status" value="2"/>
</dbReference>
<dbReference type="AlphaFoldDB" id="A0AAU9M794"/>
<feature type="transmembrane region" description="Helical" evidence="11">
    <location>
        <begin position="418"/>
        <end position="439"/>
    </location>
</feature>
<evidence type="ECO:0000256" key="12">
    <source>
        <dbReference type="SAM" id="SignalP"/>
    </source>
</evidence>
<name>A0AAU9M794_9ASTR</name>
<dbReference type="InterPro" id="IPR045272">
    <property type="entry name" value="ANXUR1/2-like"/>
</dbReference>